<keyword evidence="7 9" id="KW-0788">Thiol protease</keyword>
<evidence type="ECO:0000313" key="12">
    <source>
        <dbReference type="Proteomes" id="UP000006790"/>
    </source>
</evidence>
<dbReference type="OrthoDB" id="65596at2759"/>
<evidence type="ECO:0000313" key="11">
    <source>
        <dbReference type="EMBL" id="AET37750.1"/>
    </source>
</evidence>
<dbReference type="InterPro" id="IPR038765">
    <property type="entry name" value="Papain-like_cys_pep_sf"/>
</dbReference>
<keyword evidence="12" id="KW-1185">Reference proteome</keyword>
<dbReference type="GO" id="GO:0016579">
    <property type="term" value="P:protein deubiquitination"/>
    <property type="evidence" value="ECO:0007669"/>
    <property type="project" value="EnsemblFungi"/>
</dbReference>
<reference evidence="12" key="1">
    <citation type="journal article" date="2012" name="G3 (Bethesda)">
        <title>Pichia sorbitophila, an interspecies yeast hybrid reveals early steps of genome resolution following polyploidization.</title>
        <authorList>
            <person name="Leh Louis V."/>
            <person name="Despons L."/>
            <person name="Friedrich A."/>
            <person name="Martin T."/>
            <person name="Durrens P."/>
            <person name="Casaregola S."/>
            <person name="Neuveglise C."/>
            <person name="Fairhead C."/>
            <person name="Marck C."/>
            <person name="Cruz J.A."/>
            <person name="Straub M.L."/>
            <person name="Kugler V."/>
            <person name="Sacerdot C."/>
            <person name="Uzunov Z."/>
            <person name="Thierry A."/>
            <person name="Weiss S."/>
            <person name="Bleykasten C."/>
            <person name="De Montigny J."/>
            <person name="Jacques N."/>
            <person name="Jung P."/>
            <person name="Lemaire M."/>
            <person name="Mallet S."/>
            <person name="Morel G."/>
            <person name="Richard G.F."/>
            <person name="Sarkar A."/>
            <person name="Savel G."/>
            <person name="Schacherer J."/>
            <person name="Seret M.L."/>
            <person name="Talla E."/>
            <person name="Samson G."/>
            <person name="Jubin C."/>
            <person name="Poulain J."/>
            <person name="Vacherie B."/>
            <person name="Barbe V."/>
            <person name="Pelletier E."/>
            <person name="Sherman D.J."/>
            <person name="Westhof E."/>
            <person name="Weissenbach J."/>
            <person name="Baret P.V."/>
            <person name="Wincker P."/>
            <person name="Gaillardin C."/>
            <person name="Dujon B."/>
            <person name="Souciet J.L."/>
        </authorList>
    </citation>
    <scope>NUCLEOTIDE SEQUENCE [LARGE SCALE GENOMIC DNA]</scope>
    <source>
        <strain evidence="12">CBS 270.75 / DBVPG 7215 / KCTC 17166 / NRRL Y-17582</strain>
    </source>
</reference>
<keyword evidence="8" id="KW-0862">Zinc</keyword>
<sequence length="319" mass="35371">MRLKISTPKGGNKVINLSNDATFEDLIAEVKTTFGDISIGKVRYGYPLQTIDIEEQVGNILLMELGISSGERITVESKNSDKNTKHVGQTLPGSCILRNEKQGGPESLPDRISVRPGVLLQVHEVPDDNSCLFHAISYAVYKDMVVSYQFREVVANEILANPIEYSDSILGRPNLQYYEWILKSTSWGGAIEIAILSKYLKIAIFVLDIDAGRFEKFNEDKYSKLMILAFSGIHYDTVEIFHESSKEVETIFKVDDSETDTLLAKAAEVASKMKKAGLSFNTHKGHIKCNSCGVLLVGEREVAHHAESTGHVDFGQAPE</sequence>
<evidence type="ECO:0000256" key="9">
    <source>
        <dbReference type="RuleBase" id="RU367104"/>
    </source>
</evidence>
<keyword evidence="3" id="KW-0479">Metal-binding</keyword>
<dbReference type="InterPro" id="IPR003323">
    <property type="entry name" value="OTU_dom"/>
</dbReference>
<comment type="catalytic activity">
    <reaction evidence="1 9">
        <text>Thiol-dependent hydrolysis of ester, thioester, amide, peptide and isopeptide bonds formed by the C-terminal Gly of ubiquitin (a 76-residue protein attached to proteins as an intracellular targeting signal).</text>
        <dbReference type="EC" id="3.4.19.12"/>
    </reaction>
</comment>
<evidence type="ECO:0000256" key="7">
    <source>
        <dbReference type="ARBA" id="ARBA00022807"/>
    </source>
</evidence>
<keyword evidence="6 9" id="KW-0378">Hydrolase</keyword>
<protein>
    <recommendedName>
        <fullName evidence="9">Ubiquitin thioesterase OTU</fullName>
        <ecNumber evidence="9">3.4.19.12</ecNumber>
    </recommendedName>
</protein>
<keyword evidence="9" id="KW-0963">Cytoplasm</keyword>
<organism evidence="11 12">
    <name type="scientific">Eremothecium cymbalariae (strain CBS 270.75 / DBVPG 7215 / KCTC 17166 / NRRL Y-17582)</name>
    <name type="common">Yeast</name>
    <dbReference type="NCBI Taxonomy" id="931890"/>
    <lineage>
        <taxon>Eukaryota</taxon>
        <taxon>Fungi</taxon>
        <taxon>Dikarya</taxon>
        <taxon>Ascomycota</taxon>
        <taxon>Saccharomycotina</taxon>
        <taxon>Saccharomycetes</taxon>
        <taxon>Saccharomycetales</taxon>
        <taxon>Saccharomycetaceae</taxon>
        <taxon>Eremothecium</taxon>
    </lineage>
</organism>
<dbReference type="PANTHER" id="PTHR13312:SF0">
    <property type="entry name" value="UBIQUITIN THIOESTERASE OTU1"/>
    <property type="match status" value="1"/>
</dbReference>
<dbReference type="STRING" id="931890.G8JMT5"/>
<dbReference type="OMA" id="TRCILVY"/>
<dbReference type="Gene3D" id="3.90.70.80">
    <property type="match status" value="1"/>
</dbReference>
<dbReference type="Gene3D" id="3.10.20.90">
    <property type="entry name" value="Phosphatidylinositol 3-kinase Catalytic Subunit, Chain A, domain 1"/>
    <property type="match status" value="1"/>
</dbReference>
<keyword evidence="5 9" id="KW-0833">Ubl conjugation pathway</keyword>
<gene>
    <name evidence="11" type="ordered locus">Ecym_1530</name>
</gene>
<dbReference type="InterPro" id="IPR048857">
    <property type="entry name" value="OTU1_Ubl"/>
</dbReference>
<comment type="function">
    <text evidence="9">Hydrolase that can remove conjugated ubiquitin from proteins and may therefore play an important regulatory role at the level of protein turnover by preventing degradation.</text>
</comment>
<dbReference type="AlphaFoldDB" id="G8JMT5"/>
<dbReference type="Pfam" id="PF02338">
    <property type="entry name" value="OTU"/>
    <property type="match status" value="1"/>
</dbReference>
<evidence type="ECO:0000256" key="3">
    <source>
        <dbReference type="ARBA" id="ARBA00022723"/>
    </source>
</evidence>
<feature type="domain" description="OTU" evidence="10">
    <location>
        <begin position="120"/>
        <end position="241"/>
    </location>
</feature>
<dbReference type="PANTHER" id="PTHR13312">
    <property type="entry name" value="HIV-INDUCED PROTEIN-7-LIKE PROTEASE"/>
    <property type="match status" value="1"/>
</dbReference>
<dbReference type="CDD" id="cd22745">
    <property type="entry name" value="OTU_OTU1"/>
    <property type="match status" value="1"/>
</dbReference>
<evidence type="ECO:0000256" key="5">
    <source>
        <dbReference type="ARBA" id="ARBA00022786"/>
    </source>
</evidence>
<comment type="subcellular location">
    <subcellularLocation>
        <location evidence="9">Cytoplasm</location>
    </subcellularLocation>
</comment>
<dbReference type="HOGENOM" id="CLU_049327_0_0_1"/>
<accession>G8JMT5</accession>
<evidence type="ECO:0000256" key="1">
    <source>
        <dbReference type="ARBA" id="ARBA00000707"/>
    </source>
</evidence>
<dbReference type="SUPFAM" id="SSF54001">
    <property type="entry name" value="Cysteine proteinases"/>
    <property type="match status" value="1"/>
</dbReference>
<dbReference type="eggNOG" id="KOG3288">
    <property type="taxonomic scope" value="Eukaryota"/>
</dbReference>
<dbReference type="GO" id="GO:0005634">
    <property type="term" value="C:nucleus"/>
    <property type="evidence" value="ECO:0007669"/>
    <property type="project" value="TreeGrafter"/>
</dbReference>
<evidence type="ECO:0000256" key="4">
    <source>
        <dbReference type="ARBA" id="ARBA00022771"/>
    </source>
</evidence>
<proteinExistence type="predicted"/>
<evidence type="ECO:0000256" key="6">
    <source>
        <dbReference type="ARBA" id="ARBA00022801"/>
    </source>
</evidence>
<dbReference type="EMBL" id="CP002497">
    <property type="protein sequence ID" value="AET37750.1"/>
    <property type="molecule type" value="Genomic_DNA"/>
</dbReference>
<dbReference type="GeneID" id="11469707"/>
<dbReference type="Pfam" id="PF21403">
    <property type="entry name" value="OTU1_UBXL"/>
    <property type="match status" value="1"/>
</dbReference>
<keyword evidence="2" id="KW-0645">Protease</keyword>
<evidence type="ECO:0000256" key="8">
    <source>
        <dbReference type="ARBA" id="ARBA00022833"/>
    </source>
</evidence>
<dbReference type="GO" id="GO:0030968">
    <property type="term" value="P:endoplasmic reticulum unfolded protein response"/>
    <property type="evidence" value="ECO:0007669"/>
    <property type="project" value="TreeGrafter"/>
</dbReference>
<dbReference type="InterPro" id="IPR057766">
    <property type="entry name" value="Znf-C2H2_OTU1-like_C"/>
</dbReference>
<dbReference type="FunCoup" id="G8JMT5">
    <property type="interactions" value="678"/>
</dbReference>
<dbReference type="PROSITE" id="PS50802">
    <property type="entry name" value="OTU"/>
    <property type="match status" value="1"/>
</dbReference>
<dbReference type="GO" id="GO:0006355">
    <property type="term" value="P:regulation of DNA-templated transcription"/>
    <property type="evidence" value="ECO:0007669"/>
    <property type="project" value="EnsemblFungi"/>
</dbReference>
<name>G8JMT5_ERECY</name>
<dbReference type="KEGG" id="erc:Ecym_1530"/>
<dbReference type="InParanoid" id="G8JMT5"/>
<evidence type="ECO:0000259" key="10">
    <source>
        <dbReference type="PROSITE" id="PS50802"/>
    </source>
</evidence>
<dbReference type="GO" id="GO:0005829">
    <property type="term" value="C:cytosol"/>
    <property type="evidence" value="ECO:0007669"/>
    <property type="project" value="TreeGrafter"/>
</dbReference>
<dbReference type="MEROPS" id="C85.006"/>
<evidence type="ECO:0000256" key="2">
    <source>
        <dbReference type="ARBA" id="ARBA00022670"/>
    </source>
</evidence>
<dbReference type="GO" id="GO:0036503">
    <property type="term" value="P:ERAD pathway"/>
    <property type="evidence" value="ECO:0007669"/>
    <property type="project" value="TreeGrafter"/>
</dbReference>
<dbReference type="EC" id="3.4.19.12" evidence="9"/>
<dbReference type="Proteomes" id="UP000006790">
    <property type="component" value="Chromosome 1"/>
</dbReference>
<keyword evidence="4" id="KW-0863">Zinc-finger</keyword>
<dbReference type="GO" id="GO:0004843">
    <property type="term" value="F:cysteine-type deubiquitinase activity"/>
    <property type="evidence" value="ECO:0007669"/>
    <property type="project" value="UniProtKB-UniRule"/>
</dbReference>
<dbReference type="RefSeq" id="XP_003644567.1">
    <property type="nucleotide sequence ID" value="XM_003644519.1"/>
</dbReference>
<dbReference type="Pfam" id="PF24560">
    <property type="entry name" value="zf-C2H2_OTU1_C"/>
    <property type="match status" value="1"/>
</dbReference>